<feature type="domain" description="Lantibiotic biosynthesis protein dehydration" evidence="1">
    <location>
        <begin position="7"/>
        <end position="76"/>
    </location>
</feature>
<protein>
    <submittedName>
        <fullName evidence="2">DUF4135 domain-containing protein</fullName>
    </submittedName>
</protein>
<dbReference type="InterPro" id="IPR025410">
    <property type="entry name" value="Lant_dehyd"/>
</dbReference>
<name>A0A6I3V1B8_STREE</name>
<dbReference type="RefSeq" id="WP_155482672.1">
    <property type="nucleotide sequence ID" value="NZ_WNIA01001103.1"/>
</dbReference>
<proteinExistence type="predicted"/>
<dbReference type="Proteomes" id="UP000437160">
    <property type="component" value="Unassembled WGS sequence"/>
</dbReference>
<gene>
    <name evidence="2" type="ORF">GM536_15575</name>
</gene>
<reference evidence="2 3" key="1">
    <citation type="submission" date="2019-11" db="EMBL/GenBank/DDBJ databases">
        <title>Growth characteristics of pneumococcus vary with the chemical composition of the capsule and with environmental conditions.</title>
        <authorList>
            <person name="Tothpal A."/>
            <person name="Desobry K."/>
            <person name="Joshi S."/>
            <person name="Wyllie A.L."/>
            <person name="Weinberger D.M."/>
        </authorList>
    </citation>
    <scope>NUCLEOTIDE SEQUENCE [LARGE SCALE GENOMIC DNA]</scope>
    <source>
        <strain evidence="3">pnumococcus19F</strain>
    </source>
</reference>
<dbReference type="Pfam" id="PF13575">
    <property type="entry name" value="DUF4135"/>
    <property type="match status" value="1"/>
</dbReference>
<dbReference type="EMBL" id="WNIA01001103">
    <property type="protein sequence ID" value="MTW00417.1"/>
    <property type="molecule type" value="Genomic_DNA"/>
</dbReference>
<dbReference type="AlphaFoldDB" id="A0A6I3V1B8"/>
<evidence type="ECO:0000259" key="1">
    <source>
        <dbReference type="Pfam" id="PF13575"/>
    </source>
</evidence>
<accession>A0A6I3V1B8</accession>
<organism evidence="2 3">
    <name type="scientific">Streptococcus pneumoniae</name>
    <dbReference type="NCBI Taxonomy" id="1313"/>
    <lineage>
        <taxon>Bacteria</taxon>
        <taxon>Bacillati</taxon>
        <taxon>Bacillota</taxon>
        <taxon>Bacilli</taxon>
        <taxon>Lactobacillales</taxon>
        <taxon>Streptococcaceae</taxon>
        <taxon>Streptococcus</taxon>
    </lineage>
</organism>
<comment type="caution">
    <text evidence="2">The sequence shown here is derived from an EMBL/GenBank/DDBJ whole genome shotgun (WGS) entry which is preliminary data.</text>
</comment>
<evidence type="ECO:0000313" key="2">
    <source>
        <dbReference type="EMBL" id="MTW00417.1"/>
    </source>
</evidence>
<feature type="non-terminal residue" evidence="2">
    <location>
        <position position="76"/>
    </location>
</feature>
<evidence type="ECO:0000313" key="3">
    <source>
        <dbReference type="Proteomes" id="UP000437160"/>
    </source>
</evidence>
<sequence>FGLSELLFVPKTLSKDSYSFVEFIEEKECNSLQEVEVYYTNMGKLLAFLHIFGAKDYHGENILACQEHPYLIDNET</sequence>
<feature type="non-terminal residue" evidence="2">
    <location>
        <position position="1"/>
    </location>
</feature>